<gene>
    <name evidence="1" type="ORF">LLJM1_04505</name>
</gene>
<proteinExistence type="predicted"/>
<evidence type="ECO:0000313" key="2">
    <source>
        <dbReference type="Proteomes" id="UP000191806"/>
    </source>
</evidence>
<accession>A0AAF0P6N9</accession>
<dbReference type="RefSeq" id="WP_257788757.1">
    <property type="nucleotide sequence ID" value="NZ_CP016746.2"/>
</dbReference>
<evidence type="ECO:0000313" key="1">
    <source>
        <dbReference type="EMBL" id="WMF94448.1"/>
    </source>
</evidence>
<geneLocation type="plasmid" evidence="1 2">
    <name>pJM1A</name>
</geneLocation>
<keyword evidence="1" id="KW-0614">Plasmid</keyword>
<reference evidence="1 2" key="1">
    <citation type="journal article" date="2017" name="BMC Genomics">
        <title>Comparative and functional genomics of the Lactococcus lactis taxon; insights into evolution and niche adaptation.</title>
        <authorList>
            <person name="Kelleher P."/>
            <person name="Bottacini F."/>
            <person name="Mahony J."/>
            <person name="Kilcawley K.N."/>
            <person name="van Sinderen D."/>
        </authorList>
    </citation>
    <scope>NUCLEOTIDE SEQUENCE [LARGE SCALE GENOMIC DNA]</scope>
    <source>
        <strain evidence="1 2">JM1</strain>
    </source>
</reference>
<name>A0AAF0P6N9_LACLC</name>
<dbReference type="Proteomes" id="UP000191806">
    <property type="component" value="Plasmid pJM1A"/>
</dbReference>
<organism evidence="1 2">
    <name type="scientific">Lactococcus lactis subsp. cremoris</name>
    <name type="common">Streptococcus cremoris</name>
    <dbReference type="NCBI Taxonomy" id="1359"/>
    <lineage>
        <taxon>Bacteria</taxon>
        <taxon>Bacillati</taxon>
        <taxon>Bacillota</taxon>
        <taxon>Bacilli</taxon>
        <taxon>Lactobacillales</taxon>
        <taxon>Streptococcaceae</taxon>
        <taxon>Lactococcus</taxon>
    </lineage>
</organism>
<protein>
    <submittedName>
        <fullName evidence="1">Uncharacterized protein</fullName>
    </submittedName>
</protein>
<sequence length="44" mass="5098">MSEVSSSFGSNFSSQPIYNEMIKETMEKYDCDYQTAREFVDSNT</sequence>
<dbReference type="AlphaFoldDB" id="A0AAF0P6N9"/>
<dbReference type="EMBL" id="CP016746">
    <property type="protein sequence ID" value="WMF94448.1"/>
    <property type="molecule type" value="Genomic_DNA"/>
</dbReference>